<dbReference type="OrthoDB" id="4119985at2759"/>
<name>W9XNA5_9EURO</name>
<organism evidence="2 3">
    <name type="scientific">Capronia coronata CBS 617.96</name>
    <dbReference type="NCBI Taxonomy" id="1182541"/>
    <lineage>
        <taxon>Eukaryota</taxon>
        <taxon>Fungi</taxon>
        <taxon>Dikarya</taxon>
        <taxon>Ascomycota</taxon>
        <taxon>Pezizomycotina</taxon>
        <taxon>Eurotiomycetes</taxon>
        <taxon>Chaetothyriomycetidae</taxon>
        <taxon>Chaetothyriales</taxon>
        <taxon>Herpotrichiellaceae</taxon>
        <taxon>Capronia</taxon>
    </lineage>
</organism>
<accession>W9XNA5</accession>
<evidence type="ECO:0000256" key="1">
    <source>
        <dbReference type="SAM" id="SignalP"/>
    </source>
</evidence>
<dbReference type="GeneID" id="19164057"/>
<gene>
    <name evidence="2" type="ORF">A1O1_09212</name>
</gene>
<feature type="chain" id="PRO_5004932949" evidence="1">
    <location>
        <begin position="21"/>
        <end position="237"/>
    </location>
</feature>
<evidence type="ECO:0000313" key="3">
    <source>
        <dbReference type="Proteomes" id="UP000019484"/>
    </source>
</evidence>
<evidence type="ECO:0000313" key="2">
    <source>
        <dbReference type="EMBL" id="EXJ78810.1"/>
    </source>
</evidence>
<keyword evidence="3" id="KW-1185">Reference proteome</keyword>
<dbReference type="EMBL" id="AMWN01000011">
    <property type="protein sequence ID" value="EXJ78810.1"/>
    <property type="molecule type" value="Genomic_DNA"/>
</dbReference>
<dbReference type="Proteomes" id="UP000019484">
    <property type="component" value="Unassembled WGS sequence"/>
</dbReference>
<reference evidence="2 3" key="1">
    <citation type="submission" date="2013-03" db="EMBL/GenBank/DDBJ databases">
        <title>The Genome Sequence of Capronia coronata CBS 617.96.</title>
        <authorList>
            <consortium name="The Broad Institute Genomics Platform"/>
            <person name="Cuomo C."/>
            <person name="de Hoog S."/>
            <person name="Gorbushina A."/>
            <person name="Walker B."/>
            <person name="Young S.K."/>
            <person name="Zeng Q."/>
            <person name="Gargeya S."/>
            <person name="Fitzgerald M."/>
            <person name="Haas B."/>
            <person name="Abouelleil A."/>
            <person name="Allen A.W."/>
            <person name="Alvarado L."/>
            <person name="Arachchi H.M."/>
            <person name="Berlin A.M."/>
            <person name="Chapman S.B."/>
            <person name="Gainer-Dewar J."/>
            <person name="Goldberg J."/>
            <person name="Griggs A."/>
            <person name="Gujja S."/>
            <person name="Hansen M."/>
            <person name="Howarth C."/>
            <person name="Imamovic A."/>
            <person name="Ireland A."/>
            <person name="Larimer J."/>
            <person name="McCowan C."/>
            <person name="Murphy C."/>
            <person name="Pearson M."/>
            <person name="Poon T.W."/>
            <person name="Priest M."/>
            <person name="Roberts A."/>
            <person name="Saif S."/>
            <person name="Shea T."/>
            <person name="Sisk P."/>
            <person name="Sykes S."/>
            <person name="Wortman J."/>
            <person name="Nusbaum C."/>
            <person name="Birren B."/>
        </authorList>
    </citation>
    <scope>NUCLEOTIDE SEQUENCE [LARGE SCALE GENOMIC DNA]</scope>
    <source>
        <strain evidence="2 3">CBS 617.96</strain>
    </source>
</reference>
<comment type="caution">
    <text evidence="2">The sequence shown here is derived from an EMBL/GenBank/DDBJ whole genome shotgun (WGS) entry which is preliminary data.</text>
</comment>
<feature type="signal peptide" evidence="1">
    <location>
        <begin position="1"/>
        <end position="20"/>
    </location>
</feature>
<keyword evidence="1" id="KW-0732">Signal</keyword>
<dbReference type="eggNOG" id="ENOG502T56I">
    <property type="taxonomic scope" value="Eukaryota"/>
</dbReference>
<dbReference type="AlphaFoldDB" id="W9XNA5"/>
<dbReference type="RefSeq" id="XP_007728258.1">
    <property type="nucleotide sequence ID" value="XM_007730068.1"/>
</dbReference>
<protein>
    <submittedName>
        <fullName evidence="2">Uncharacterized protein</fullName>
    </submittedName>
</protein>
<proteinExistence type="predicted"/>
<dbReference type="HOGENOM" id="CLU_081628_0_0_1"/>
<sequence length="237" mass="26902">MVTVLLVLFPWSAFSTGTLALRNSTNELQRRQCVERVGANIFECDFFLPTLADLVARFRDANNGGRATPENSVWFYTNVDFLTAPVDPDVILGFCQGWMVGQRIPSYFIYDGVNTRWFTEQKIWIASHEAEFFNNGQQFNTGLLAAEVFVLCYYQAAAAAALASDAYLFTKADSEWDPGSIWATVEYPELTRNPNIKRIWRVDPRPGSPDCGQRVLMWDATHGDKPNDPPRRWTCPI</sequence>